<evidence type="ECO:0000313" key="2">
    <source>
        <dbReference type="EMBL" id="MBW0563035.1"/>
    </source>
</evidence>
<accession>A0A9Q3JK64</accession>
<reference evidence="2" key="1">
    <citation type="submission" date="2021-03" db="EMBL/GenBank/DDBJ databases">
        <title>Draft genome sequence of rust myrtle Austropuccinia psidii MF-1, a brazilian biotype.</title>
        <authorList>
            <person name="Quecine M.C."/>
            <person name="Pachon D.M.R."/>
            <person name="Bonatelli M.L."/>
            <person name="Correr F.H."/>
            <person name="Franceschini L.M."/>
            <person name="Leite T.F."/>
            <person name="Margarido G.R.A."/>
            <person name="Almeida C.A."/>
            <person name="Ferrarezi J.A."/>
            <person name="Labate C.A."/>
        </authorList>
    </citation>
    <scope>NUCLEOTIDE SEQUENCE</scope>
    <source>
        <strain evidence="2">MF-1</strain>
    </source>
</reference>
<sequence>MEDSRTSTNFQRLACTFNTLIESPESDISAIPVVRPELFPIGNNRDIPISVEELVYGGKTEGIRTSSKALDGKKELLSSSEEFHVPRKDRGPSEGLDTQVLQRKSPIDKSLVEKPKQFVRGTEEKFGPREGQQTSEIFSSLCKQESSSKSARQGQAIPK</sequence>
<feature type="compositionally biased region" description="Basic and acidic residues" evidence="1">
    <location>
        <begin position="105"/>
        <end position="128"/>
    </location>
</feature>
<evidence type="ECO:0000256" key="1">
    <source>
        <dbReference type="SAM" id="MobiDB-lite"/>
    </source>
</evidence>
<feature type="compositionally biased region" description="Low complexity" evidence="1">
    <location>
        <begin position="139"/>
        <end position="150"/>
    </location>
</feature>
<organism evidence="2 3">
    <name type="scientific">Austropuccinia psidii MF-1</name>
    <dbReference type="NCBI Taxonomy" id="1389203"/>
    <lineage>
        <taxon>Eukaryota</taxon>
        <taxon>Fungi</taxon>
        <taxon>Dikarya</taxon>
        <taxon>Basidiomycota</taxon>
        <taxon>Pucciniomycotina</taxon>
        <taxon>Pucciniomycetes</taxon>
        <taxon>Pucciniales</taxon>
        <taxon>Sphaerophragmiaceae</taxon>
        <taxon>Austropuccinia</taxon>
    </lineage>
</organism>
<protein>
    <submittedName>
        <fullName evidence="2">Uncharacterized protein</fullName>
    </submittedName>
</protein>
<dbReference type="Proteomes" id="UP000765509">
    <property type="component" value="Unassembled WGS sequence"/>
</dbReference>
<gene>
    <name evidence="2" type="ORF">O181_102750</name>
</gene>
<name>A0A9Q3JK64_9BASI</name>
<feature type="compositionally biased region" description="Basic and acidic residues" evidence="1">
    <location>
        <begin position="75"/>
        <end position="92"/>
    </location>
</feature>
<dbReference type="AlphaFoldDB" id="A0A9Q3JK64"/>
<dbReference type="EMBL" id="AVOT02073623">
    <property type="protein sequence ID" value="MBW0563035.1"/>
    <property type="molecule type" value="Genomic_DNA"/>
</dbReference>
<evidence type="ECO:0000313" key="3">
    <source>
        <dbReference type="Proteomes" id="UP000765509"/>
    </source>
</evidence>
<proteinExistence type="predicted"/>
<feature type="region of interest" description="Disordered" evidence="1">
    <location>
        <begin position="75"/>
        <end position="159"/>
    </location>
</feature>
<comment type="caution">
    <text evidence="2">The sequence shown here is derived from an EMBL/GenBank/DDBJ whole genome shotgun (WGS) entry which is preliminary data.</text>
</comment>
<keyword evidence="3" id="KW-1185">Reference proteome</keyword>